<keyword evidence="4" id="KW-1185">Reference proteome</keyword>
<feature type="compositionally biased region" description="Acidic residues" evidence="1">
    <location>
        <begin position="1250"/>
        <end position="1260"/>
    </location>
</feature>
<feature type="domain" description="Sacsin/Nov" evidence="2">
    <location>
        <begin position="26"/>
        <end position="154"/>
    </location>
</feature>
<dbReference type="Pfam" id="PF25794">
    <property type="entry name" value="SACS"/>
    <property type="match status" value="1"/>
</dbReference>
<feature type="compositionally biased region" description="Basic and acidic residues" evidence="1">
    <location>
        <begin position="1239"/>
        <end position="1249"/>
    </location>
</feature>
<dbReference type="EMBL" id="KZ819336">
    <property type="protein sequence ID" value="PWN18405.1"/>
    <property type="molecule type" value="Genomic_DNA"/>
</dbReference>
<dbReference type="Pfam" id="PF12449">
    <property type="entry name" value="DUF3684"/>
    <property type="match status" value="1"/>
</dbReference>
<organism evidence="3 4">
    <name type="scientific">Pseudomicrostroma glucosiphilum</name>
    <dbReference type="NCBI Taxonomy" id="1684307"/>
    <lineage>
        <taxon>Eukaryota</taxon>
        <taxon>Fungi</taxon>
        <taxon>Dikarya</taxon>
        <taxon>Basidiomycota</taxon>
        <taxon>Ustilaginomycotina</taxon>
        <taxon>Exobasidiomycetes</taxon>
        <taxon>Microstromatales</taxon>
        <taxon>Microstromatales incertae sedis</taxon>
        <taxon>Pseudomicrostroma</taxon>
    </lineage>
</organism>
<reference evidence="3 4" key="1">
    <citation type="journal article" date="2018" name="Mol. Biol. Evol.">
        <title>Broad Genomic Sampling Reveals a Smut Pathogenic Ancestry of the Fungal Clade Ustilaginomycotina.</title>
        <authorList>
            <person name="Kijpornyongpan T."/>
            <person name="Mondo S.J."/>
            <person name="Barry K."/>
            <person name="Sandor L."/>
            <person name="Lee J."/>
            <person name="Lipzen A."/>
            <person name="Pangilinan J."/>
            <person name="LaButti K."/>
            <person name="Hainaut M."/>
            <person name="Henrissat B."/>
            <person name="Grigoriev I.V."/>
            <person name="Spatafora J.W."/>
            <person name="Aime M.C."/>
        </authorList>
    </citation>
    <scope>NUCLEOTIDE SEQUENCE [LARGE SCALE GENOMIC DNA]</scope>
    <source>
        <strain evidence="3 4">MCA 4718</strain>
    </source>
</reference>
<accession>A0A316U620</accession>
<evidence type="ECO:0000313" key="4">
    <source>
        <dbReference type="Proteomes" id="UP000245942"/>
    </source>
</evidence>
<dbReference type="STRING" id="1684307.A0A316U620"/>
<name>A0A316U620_9BASI</name>
<evidence type="ECO:0000259" key="2">
    <source>
        <dbReference type="Pfam" id="PF25794"/>
    </source>
</evidence>
<dbReference type="InterPro" id="IPR022155">
    <property type="entry name" value="DUF3684"/>
</dbReference>
<dbReference type="PANTHER" id="PTHR47839">
    <property type="entry name" value="DOMAIN PROTEIN, PUTATIVE (AFU_ORTHOLOGUE AFUA_6G04830)-RELATED"/>
    <property type="match status" value="1"/>
</dbReference>
<dbReference type="RefSeq" id="XP_025345565.1">
    <property type="nucleotide sequence ID" value="XM_025491018.1"/>
</dbReference>
<protein>
    <recommendedName>
        <fullName evidence="2">Sacsin/Nov domain-containing protein</fullName>
    </recommendedName>
</protein>
<dbReference type="PANTHER" id="PTHR47839:SF1">
    <property type="entry name" value="DOMAIN PROTEIN, PUTATIVE (AFU_ORTHOLOGUE AFUA_6G04830)-RELATED"/>
    <property type="match status" value="1"/>
</dbReference>
<dbReference type="Gene3D" id="3.30.565.10">
    <property type="entry name" value="Histidine kinase-like ATPase, C-terminal domain"/>
    <property type="match status" value="1"/>
</dbReference>
<dbReference type="GeneID" id="37012752"/>
<dbReference type="InterPro" id="IPR036890">
    <property type="entry name" value="HATPase_C_sf"/>
</dbReference>
<feature type="region of interest" description="Disordered" evidence="1">
    <location>
        <begin position="1550"/>
        <end position="1668"/>
    </location>
</feature>
<feature type="region of interest" description="Disordered" evidence="1">
    <location>
        <begin position="1223"/>
        <end position="1260"/>
    </location>
</feature>
<dbReference type="OrthoDB" id="10031156at2759"/>
<dbReference type="SUPFAM" id="SSF55874">
    <property type="entry name" value="ATPase domain of HSP90 chaperone/DNA topoisomerase II/histidine kinase"/>
    <property type="match status" value="1"/>
</dbReference>
<dbReference type="Proteomes" id="UP000245942">
    <property type="component" value="Unassembled WGS sequence"/>
</dbReference>
<dbReference type="InterPro" id="IPR058210">
    <property type="entry name" value="SACS/Nov_dom"/>
</dbReference>
<dbReference type="CDD" id="cd14279">
    <property type="entry name" value="CUE"/>
    <property type="match status" value="1"/>
</dbReference>
<sequence length="1865" mass="205227">MADDVARRALMETGSEDAVTVNQRALIDKILARYAAEFTVFRELLQNADDAGATHCQLHFDTSNTTPATATGSTVSQVATSSAAQLPRFKAPLAKWTFKNDGASFSSSDWSRLRRIAEGNPDPDRIGAFGVGFYSLFSICEEPVVSSGEELMGFFWKGDSLFTRRAKNPSAATDFSPSGKAWTTFFMSLRSPSPLPESPLQLAQFLATSLTFTANVRHIDLFFDSHLLCKLSKTLEDTRPLAVPSHLNAYSPEKVMRVERVESRGMKIDVDAMAILWESERERIRLEREKEKKPSLTAALTKSGGLTSMLQNAFGGGRTKDKSNVMLAPRADAQKESEEAQTARLLKRLSAKALLRVATSHIDVKADSAFKREIERSTKKPPPSKTTFNLIWVGKDEYDASNAASETTAATTDEVAKVAIAADSEVGPKIIFDGLMPNLNKLGNVFIGFRTHQTTGFAGHVAARFIPTVERESIDFIDRHCARWNTELLAIGGYTCRAVFEAELELLRKTWTDKADETGKEIRDRLLEKALHTMRFFTMKDSSPSPRVSATFLNCFFASSRQNVLTLASTQGVKVSSSVRLPNAVLLEFVKRLPVIPPTHIEEASEFFNQVRSRNLVKDITMEDVFSELGSRALDVEEMVACLRWWINVSRHPGYDTRLRTRLLDSAVVSVSGGKDGQDTVQPLGSVRQVLNPQRVPADVSLPPSCLAYEVSKAFTVNELSTTYDWVELSIPTWLAHLSQMSSEAACPAETNLQLSPHFAEKVFGVVSRSWGNLSGKQQAETIEIFSSMTCLPTKQGMRRPDQSYFANVSLFDDLAIVEFPNAQIKGNLEKVLVALCVRKHVELQLIFTRLLGGGDWSHVELLTYLASIRDSLSALEVDRLKKTPIWPKEGEVGPPGKEGKPKVIRYKASQLYEPTETLRGLGLPLMEWSSKGTAKPWRSGSDEAKFAAELGLLKNPPVESILALAASHDDSVRSKALAYFLDKAAYRDTYKVGSGQNFAFVPCRLAPTDEGKPGELSRLKPTEVYTNEAAQVMGFPVVFGISPTDVPKLQLRADPAPVTLISHLINNPPKTLERAKQVFEYLATVQTSFSSHDLSVLRSASIIPILSTPKAGDQSSSQIKLVAPSSCYFGSNDTVEAFRSVFLYVPDLGPRANSFLRLIGVSTEPSIEEITTRLIADPTRFYNLCGSIEAYLGLLRQIASNWSRIKRPLRTAMKDSAFLLGSKRVKNGGPTSGNAPEAGRKATEKSLLDDEDGDEDEGEDAGMLVHSLKRPSEVVIFDDANAGMIFGSSLFSAPHEDLLEQGLYAELGSPKLSTLIEEKYMIAGRVLPDSKRSREVKALVLERTPLFLFECRQSGNKGEIRNDAEWLKSALEVVEVDGDGLRLHRILRFNGLVEQDIQKASAMAQQERSVTRTKVKLSIAGNMNIDWFEVAAALNKFLLSRQRLQEVLLFMTLLSTSLRDLKRRGFHVDKILQQRRAEREAYERSQMEQQRQAQLEALSEPPSDAQFKEWTQQASAMFPDADPEGIESALRRQKEDHLEKTIALLSEGKYEKRRRGTRSGGQGSVFNAMGGDDDGGASTPPGGPPSMDRTGSSNSGGGFFSSFKDRWRRPESSLASGTSSIVRPPAITAAGRSANDHEGQGSLASPSPATGGGAGGGSKPPEQPSSLDSIRRNVLSAIAQSRPDASTSVRSEAKTTNVKEANSTYCDNSGVETDLTLAGEVAGMRVYLGKDLDVGETMARNQGALERLISTIYRPVGAIFGLDPRSMHVFVDTKGPTIAFNRGGTIWLNLRFYLAWHDEDVAKGEVTDALISTYFSVAHEIAHNLEQQHNAQHEFYTSALCEQFFMSLANYIVSVQNRNRAVGN</sequence>
<feature type="region of interest" description="Disordered" evidence="1">
    <location>
        <begin position="1484"/>
        <end position="1505"/>
    </location>
</feature>
<evidence type="ECO:0000256" key="1">
    <source>
        <dbReference type="SAM" id="MobiDB-lite"/>
    </source>
</evidence>
<dbReference type="NCBIfam" id="NF047352">
    <property type="entry name" value="P_loop_sacsin"/>
    <property type="match status" value="1"/>
</dbReference>
<proteinExistence type="predicted"/>
<evidence type="ECO:0000313" key="3">
    <source>
        <dbReference type="EMBL" id="PWN18405.1"/>
    </source>
</evidence>
<gene>
    <name evidence="3" type="ORF">BCV69DRAFT_273733</name>
</gene>